<evidence type="ECO:0000313" key="1">
    <source>
        <dbReference type="EMBL" id="QED22946.1"/>
    </source>
</evidence>
<name>A0A5B8XD47_9RICK</name>
<dbReference type="EMBL" id="CP029077">
    <property type="protein sequence ID" value="QED22946.1"/>
    <property type="molecule type" value="Genomic_DNA"/>
</dbReference>
<dbReference type="OrthoDB" id="9806994at2"/>
<dbReference type="SUPFAM" id="SSF46955">
    <property type="entry name" value="Putative DNA-binding domain"/>
    <property type="match status" value="1"/>
</dbReference>
<sequence>MTLCLDKIQPNKLVGCDEAAKILNVKVQTLAKWRCNKSVYLPYVKIGSRRVCYYLSDLMNFCQRIESNSENHSSI</sequence>
<organism evidence="1 2">
    <name type="scientific">Candidatus Deianiraea vastatrix</name>
    <dbReference type="NCBI Taxonomy" id="2163644"/>
    <lineage>
        <taxon>Bacteria</taxon>
        <taxon>Pseudomonadati</taxon>
        <taxon>Pseudomonadota</taxon>
        <taxon>Alphaproteobacteria</taxon>
        <taxon>Rickettsiales</taxon>
        <taxon>Candidatus Deianiraeaceae</taxon>
        <taxon>Candidatus Deianiraea</taxon>
    </lineage>
</organism>
<gene>
    <name evidence="1" type="ORF">Deia_00135</name>
</gene>
<dbReference type="GO" id="GO:0003677">
    <property type="term" value="F:DNA binding"/>
    <property type="evidence" value="ECO:0007669"/>
    <property type="project" value="UniProtKB-KW"/>
</dbReference>
<dbReference type="RefSeq" id="WP_146820253.1">
    <property type="nucleotide sequence ID" value="NZ_CP029077.1"/>
</dbReference>
<protein>
    <submittedName>
        <fullName evidence="1">DNA-binding protein</fullName>
    </submittedName>
</protein>
<dbReference type="Proteomes" id="UP000321934">
    <property type="component" value="Chromosome"/>
</dbReference>
<accession>A0A5B8XD47</accession>
<reference evidence="1 2" key="1">
    <citation type="journal article" date="2019" name="ISME J.">
        <title>Deianiraea, an extracellular bacterium associated with the ciliate Paramecium, suggests an alternative scenario for the evolution of Rickettsiales.</title>
        <authorList>
            <person name="Castelli M."/>
            <person name="Sabaneyeva E."/>
            <person name="Lanzoni O."/>
            <person name="Lebedeva N."/>
            <person name="Floriano A.M."/>
            <person name="Gaiarsa S."/>
            <person name="Benken K."/>
            <person name="Modeo L."/>
            <person name="Bandi C."/>
            <person name="Potekhin A."/>
            <person name="Sassera D."/>
            <person name="Petroni G."/>
        </authorList>
    </citation>
    <scope>NUCLEOTIDE SEQUENCE [LARGE SCALE GENOMIC DNA]</scope>
    <source>
        <strain evidence="1">CyL4-1</strain>
    </source>
</reference>
<evidence type="ECO:0000313" key="2">
    <source>
        <dbReference type="Proteomes" id="UP000321934"/>
    </source>
</evidence>
<proteinExistence type="predicted"/>
<dbReference type="AlphaFoldDB" id="A0A5B8XD47"/>
<keyword evidence="1" id="KW-0238">DNA-binding</keyword>
<dbReference type="InterPro" id="IPR009061">
    <property type="entry name" value="DNA-bd_dom_put_sf"/>
</dbReference>
<keyword evidence="2" id="KW-1185">Reference proteome</keyword>